<feature type="compositionally biased region" description="Polar residues" evidence="1">
    <location>
        <begin position="1"/>
        <end position="14"/>
    </location>
</feature>
<proteinExistence type="predicted"/>
<dbReference type="EMBL" id="DS995262">
    <property type="protein sequence ID" value="EDZ38348.1"/>
    <property type="molecule type" value="Genomic_DNA"/>
</dbReference>
<reference evidence="2" key="2">
    <citation type="journal article" date="2008" name="PLoS Biol.">
        <title>Population genomic analysis of strain variation in Leptospirillum group II bacteria involved in acid mine drainage formation.</title>
        <authorList>
            <person name="Simmons S.L."/>
            <person name="Dibartolo G."/>
            <person name="Denef V.J."/>
            <person name="Goltsman D.S."/>
            <person name="Thelen M.P."/>
            <person name="Banfield J.F."/>
        </authorList>
    </citation>
    <scope>NUCLEOTIDE SEQUENCE [LARGE SCALE GENOMIC DNA]</scope>
</reference>
<dbReference type="AlphaFoldDB" id="B6ARA5"/>
<reference evidence="2" key="1">
    <citation type="journal article" date="2004" name="Nature">
        <title>Community structure and metabolism through reconstruction of microbial genomes from the environment.</title>
        <authorList>
            <person name="Tyson G.W."/>
            <person name="Chapman J."/>
            <person name="Hugenholtz P."/>
            <person name="Allen E.E."/>
            <person name="Ram R.J."/>
            <person name="Richardson P.M."/>
            <person name="Solovyev V.V."/>
            <person name="Rubin E.M."/>
            <person name="Rokhsar D.S."/>
            <person name="Banfield J.F."/>
        </authorList>
    </citation>
    <scope>NUCLEOTIDE SEQUENCE [LARGE SCALE GENOMIC DNA]</scope>
</reference>
<evidence type="ECO:0000313" key="2">
    <source>
        <dbReference type="EMBL" id="EDZ38348.1"/>
    </source>
</evidence>
<gene>
    <name evidence="2" type="ORF">CGL2_08581002</name>
</gene>
<feature type="region of interest" description="Disordered" evidence="1">
    <location>
        <begin position="235"/>
        <end position="262"/>
    </location>
</feature>
<evidence type="ECO:0000256" key="1">
    <source>
        <dbReference type="SAM" id="MobiDB-lite"/>
    </source>
</evidence>
<protein>
    <submittedName>
        <fullName evidence="2">Uncharacterized protein</fullName>
    </submittedName>
</protein>
<name>B6ARA5_9BACT</name>
<accession>B6ARA5</accession>
<sequence>MNGSDESPETTSLPQDVREDASRKSVSVDGKKRKGKIGTGGYMGTVEEIKRDNRLLHREIRELLARIPKESGDLSSFVDQELSVKEAEKNGHPDRDEIARTWESGKKTFEELIAEYERLRAQKIWSQEDLEGILGNLEGLVHRIESAAEQYRQMTESLTEHFSETVPNGSSQLVSSDDGFHTELSGIRTLVEESREHLSRLIESVRNRTGASESGVAGNLSLILQKLSGIEARIQEPSSGEVAPGRGPSEDEGKSGQELSGVSDAGEKSLLFSKKTADERKNRKAKLGLVALFGLFLGLLLLSRIGHHAGSPVNTHPVPMAVRPRPQSDRLPVTPHVDLSGVLSRLAAVQGGVNENNQAIAELSGKIDRALERLPKHSGPGVLSSRQRSLIREGKELEWLVKSWPAGPGRKEFLKMMGQFTMKEGNR</sequence>
<organism evidence="2">
    <name type="scientific">Leptospirillum sp. Group II '5-way CG'</name>
    <dbReference type="NCBI Taxonomy" id="419541"/>
    <lineage>
        <taxon>Bacteria</taxon>
        <taxon>Pseudomonadati</taxon>
        <taxon>Nitrospirota</taxon>
        <taxon>Nitrospiria</taxon>
        <taxon>Nitrospirales</taxon>
        <taxon>Nitrospiraceae</taxon>
        <taxon>Leptospirillum</taxon>
    </lineage>
</organism>
<feature type="region of interest" description="Disordered" evidence="1">
    <location>
        <begin position="1"/>
        <end position="41"/>
    </location>
</feature>